<protein>
    <submittedName>
        <fullName evidence="2">Uncharacterized protein</fullName>
    </submittedName>
</protein>
<keyword evidence="3" id="KW-1185">Reference proteome</keyword>
<gene>
    <name evidence="2" type="ORF">JVT61DRAFT_6408</name>
</gene>
<proteinExistence type="predicted"/>
<sequence>MNSHTLVHLICAINPGGQQNQVTNTSLTLTPAKINGQSSQPLDFLLDIVLSLSKMPAKRSALPFLQKGVSLTIFWVAFTEVSKMLVARGFDQSLVDNIVHQAFAHIFTVKGINHVPWSANPVQGQNGRPSSHIVHDTWLSLGTPSCTSSIKPNSSFLSANDANILLASQASADMSLKDCRADWSADDLHKTVLPVEWHLNSSSFAQSSSLTLNVYNWESHNFDFSKPPHALALFIAFVFSGLLPYVDHEKFTNKPSTFTGPQFMAYITGLGWENAKRKGVNEISPFITMVTAFIVTLGDSNCPDCNVFQKEKTSSHHGYSDKEIKEILSKHTSKGITLFNVFVCFKLANSHSLKVWKAAQWGVDITLKSQSQLADLWAEVENRLLEGKEFGGYNAVVFLACEKTARRLLEKEWVKTRGVVIPIPIGGSKPLSATSSSRFLQGSSTSSLGKRQHQHTELEILENDEDDDGIIDFDALARAGPSSRRRFH</sequence>
<reference evidence="2" key="1">
    <citation type="submission" date="2021-03" db="EMBL/GenBank/DDBJ databases">
        <title>Evolutionary innovations through gain and loss of genes in the ectomycorrhizal Boletales.</title>
        <authorList>
            <person name="Wu G."/>
            <person name="Miyauchi S."/>
            <person name="Morin E."/>
            <person name="Yang Z.-L."/>
            <person name="Xu J."/>
            <person name="Martin F.M."/>
        </authorList>
    </citation>
    <scope>NUCLEOTIDE SEQUENCE</scope>
    <source>
        <strain evidence="2">BR01</strain>
    </source>
</reference>
<evidence type="ECO:0000313" key="2">
    <source>
        <dbReference type="EMBL" id="KAG6373285.1"/>
    </source>
</evidence>
<dbReference type="Proteomes" id="UP000683000">
    <property type="component" value="Unassembled WGS sequence"/>
</dbReference>
<dbReference type="AlphaFoldDB" id="A0A8I2YJL9"/>
<accession>A0A8I2YJL9</accession>
<dbReference type="EMBL" id="JAGFBS010000022">
    <property type="protein sequence ID" value="KAG6373285.1"/>
    <property type="molecule type" value="Genomic_DNA"/>
</dbReference>
<evidence type="ECO:0000313" key="3">
    <source>
        <dbReference type="Proteomes" id="UP000683000"/>
    </source>
</evidence>
<name>A0A8I2YJL9_9AGAM</name>
<feature type="region of interest" description="Disordered" evidence="1">
    <location>
        <begin position="433"/>
        <end position="455"/>
    </location>
</feature>
<feature type="compositionally biased region" description="Polar residues" evidence="1">
    <location>
        <begin position="433"/>
        <end position="449"/>
    </location>
</feature>
<evidence type="ECO:0000256" key="1">
    <source>
        <dbReference type="SAM" id="MobiDB-lite"/>
    </source>
</evidence>
<organism evidence="2 3">
    <name type="scientific">Boletus reticuloceps</name>
    <dbReference type="NCBI Taxonomy" id="495285"/>
    <lineage>
        <taxon>Eukaryota</taxon>
        <taxon>Fungi</taxon>
        <taxon>Dikarya</taxon>
        <taxon>Basidiomycota</taxon>
        <taxon>Agaricomycotina</taxon>
        <taxon>Agaricomycetes</taxon>
        <taxon>Agaricomycetidae</taxon>
        <taxon>Boletales</taxon>
        <taxon>Boletineae</taxon>
        <taxon>Boletaceae</taxon>
        <taxon>Boletoideae</taxon>
        <taxon>Boletus</taxon>
    </lineage>
</organism>
<comment type="caution">
    <text evidence="2">The sequence shown here is derived from an EMBL/GenBank/DDBJ whole genome shotgun (WGS) entry which is preliminary data.</text>
</comment>
<dbReference type="OrthoDB" id="2691215at2759"/>